<dbReference type="Pfam" id="PF12051">
    <property type="entry name" value="DUF3533"/>
    <property type="match status" value="1"/>
</dbReference>
<keyword evidence="2" id="KW-0812">Transmembrane</keyword>
<dbReference type="AlphaFoldDB" id="A0A1G4JNK6"/>
<dbReference type="InterPro" id="IPR053001">
    <property type="entry name" value="MNNG_permease-like"/>
</dbReference>
<dbReference type="PANTHER" id="PTHR34814:SF2">
    <property type="entry name" value="DUF3533 DOMAIN-CONTAINING PROTEIN"/>
    <property type="match status" value="1"/>
</dbReference>
<proteinExistence type="predicted"/>
<evidence type="ECO:0000313" key="4">
    <source>
        <dbReference type="EMBL" id="SCU92271.1"/>
    </source>
</evidence>
<dbReference type="InterPro" id="IPR022703">
    <property type="entry name" value="DUF3533"/>
</dbReference>
<feature type="domain" description="DUF3533" evidence="3">
    <location>
        <begin position="22"/>
        <end position="385"/>
    </location>
</feature>
<dbReference type="PANTHER" id="PTHR34814">
    <property type="entry name" value="NITROSOGUANIDINE RESISTANCE PROTEIN SNG1"/>
    <property type="match status" value="1"/>
</dbReference>
<evidence type="ECO:0000256" key="2">
    <source>
        <dbReference type="SAM" id="Phobius"/>
    </source>
</evidence>
<evidence type="ECO:0000256" key="1">
    <source>
        <dbReference type="SAM" id="MobiDB-lite"/>
    </source>
</evidence>
<reference evidence="4 5" key="1">
    <citation type="submission" date="2016-03" db="EMBL/GenBank/DDBJ databases">
        <authorList>
            <person name="Devillers H."/>
        </authorList>
    </citation>
    <scope>NUCLEOTIDE SEQUENCE [LARGE SCALE GENOMIC DNA]</scope>
    <source>
        <strain evidence="4">CBS 10888</strain>
    </source>
</reference>
<accession>A0A1G4JNK6</accession>
<organism evidence="4 5">
    <name type="scientific">Lachancea dasiensis</name>
    <dbReference type="NCBI Taxonomy" id="1072105"/>
    <lineage>
        <taxon>Eukaryota</taxon>
        <taxon>Fungi</taxon>
        <taxon>Dikarya</taxon>
        <taxon>Ascomycota</taxon>
        <taxon>Saccharomycotina</taxon>
        <taxon>Saccharomycetes</taxon>
        <taxon>Saccharomycetales</taxon>
        <taxon>Saccharomycetaceae</taxon>
        <taxon>Lachancea</taxon>
    </lineage>
</organism>
<evidence type="ECO:0000313" key="5">
    <source>
        <dbReference type="Proteomes" id="UP000190274"/>
    </source>
</evidence>
<name>A0A1G4JNK6_9SACH</name>
<keyword evidence="2" id="KW-0472">Membrane</keyword>
<evidence type="ECO:0000259" key="3">
    <source>
        <dbReference type="Pfam" id="PF12051"/>
    </source>
</evidence>
<feature type="transmembrane region" description="Helical" evidence="2">
    <location>
        <begin position="288"/>
        <end position="306"/>
    </location>
</feature>
<feature type="transmembrane region" description="Helical" evidence="2">
    <location>
        <begin position="212"/>
        <end position="231"/>
    </location>
</feature>
<keyword evidence="2" id="KW-1133">Transmembrane helix</keyword>
<feature type="region of interest" description="Disordered" evidence="1">
    <location>
        <begin position="407"/>
        <end position="442"/>
    </location>
</feature>
<feature type="transmembrane region" description="Helical" evidence="2">
    <location>
        <begin position="371"/>
        <end position="392"/>
    </location>
</feature>
<dbReference type="Proteomes" id="UP000190274">
    <property type="component" value="Chromosome F"/>
</dbReference>
<dbReference type="GO" id="GO:0016020">
    <property type="term" value="C:membrane"/>
    <property type="evidence" value="ECO:0007669"/>
    <property type="project" value="TreeGrafter"/>
</dbReference>
<keyword evidence="5" id="KW-1185">Reference proteome</keyword>
<dbReference type="EMBL" id="LT598458">
    <property type="protein sequence ID" value="SCU92271.1"/>
    <property type="molecule type" value="Genomic_DNA"/>
</dbReference>
<sequence>MPKTHDPSHNRKQFFKILGVLGFLLWLLFLGTMSYLYGSIYKFPSRIHAFRVLHVDFDNGIIGESLAGAYNQLQGPSFPTLVEKPAVDYPDLESVVSKVRSADYWGAFVVHSNSSDRLSMALKGGEAAETYNSTPALTYVWNEVRYPPISDEALGSSFETLIEATRLAFNAKFAPKAMASMNSSDPAALQVLLNPITSASINITPTPQGTKLFYNTVGMVMPILQQFFFLLMLNGVSFELKIYKSFSYTAVLLIRTAFSVVFTFGAGLCQAGYIWAFRESWDVNGGQFVLTWMTLWLLMYIHLLVLDTGTAFLPPPALPFLVLTYIILNITGTISPFEVNPGFYRWAYALPGRNAYDVLTDIWSGGAVPRLYRALPILFAWLLVAQGLATFGHHFRFHRIMKLYEKDEKSDNEASDDKEGLPEYPSDLNLHRRVSEEMTSEV</sequence>
<feature type="compositionally biased region" description="Basic and acidic residues" evidence="1">
    <location>
        <begin position="407"/>
        <end position="421"/>
    </location>
</feature>
<gene>
    <name evidence="4" type="ORF">LADA_0F15522G</name>
</gene>
<feature type="transmembrane region" description="Helical" evidence="2">
    <location>
        <begin position="318"/>
        <end position="337"/>
    </location>
</feature>
<protein>
    <submittedName>
        <fullName evidence="4">LADA_0F15522g1_1</fullName>
    </submittedName>
</protein>
<dbReference type="OrthoDB" id="2140105at2759"/>
<dbReference type="STRING" id="1266660.A0A1G4JNK6"/>
<feature type="transmembrane region" description="Helical" evidence="2">
    <location>
        <begin position="252"/>
        <end position="276"/>
    </location>
</feature>